<keyword evidence="1" id="KW-1133">Transmembrane helix</keyword>
<sequence>MHSKNTSYRPDIDGLRAIAVVLVLLFHFGLGVPGGFIGVDVFFVISGFLITEVIKNSISKKQFTFSDFYVRRLLRLHPALLATVALCLGAGYLLMDPASFSTLASASSYAIFSASNFYFWMHQGYFDADALTQPLLHTWSLAAEWQFYVVWPFVVWAALKVSPRFLAGLLAVMTVVSLAASQWMLSYDSSAAYFMMPFRVFELSIGALLVFINNHRAGRAVESCVLAVGVALIVAAAFLIDSTDPFPGLRALVPCLGAAACIYAGRSPGLGKALRIKPVVYIGLISYSVYLVHWPIIVFYKYYIFRDLETVEKVCLLAVAIIVGAIMHHTIEKSFMSKDYKKRIYGFCITIIAASLISFAAHKTVTSGGYSFRTPQAYKSITDDPANFHTKNYGGYPFDNFAKLGAKKSEPDAYLVGDSFALQYASGLDHYLAPENIQVASLVRQGCYLSSNYTKIENGAIATPCLDHYQQVLNTIKSDSKPLIYASAWTVYRNMLGDKNSKYIVLKDDNAYIDFIIKNIGEFRQEIGNRPLIIVGVQPYTNSSHSAASCLLRPRFISQPCDLSFNFDPKDSPAFEINKRLRSFAESSTDTFYIDPSDSLCPDGTCRKFQDGELMYSDLVHLSIAGSMRVSKQIVPKLIEAIKGK</sequence>
<comment type="caution">
    <text evidence="4">The sequence shown here is derived from an EMBL/GenBank/DDBJ whole genome shotgun (WGS) entry which is preliminary data.</text>
</comment>
<name>A0A7Y1MG45_9PSED</name>
<feature type="domain" description="Acyltransferase 3" evidence="2">
    <location>
        <begin position="11"/>
        <end position="326"/>
    </location>
</feature>
<dbReference type="PANTHER" id="PTHR23028:SF53">
    <property type="entry name" value="ACYL_TRANSF_3 DOMAIN-CONTAINING PROTEIN"/>
    <property type="match status" value="1"/>
</dbReference>
<dbReference type="InterPro" id="IPR002656">
    <property type="entry name" value="Acyl_transf_3_dom"/>
</dbReference>
<feature type="transmembrane region" description="Helical" evidence="1">
    <location>
        <begin position="139"/>
        <end position="159"/>
    </location>
</feature>
<feature type="transmembrane region" description="Helical" evidence="1">
    <location>
        <begin position="191"/>
        <end position="212"/>
    </location>
</feature>
<dbReference type="AlphaFoldDB" id="A0A7Y1MG45"/>
<feature type="transmembrane region" description="Helical" evidence="1">
    <location>
        <begin position="246"/>
        <end position="266"/>
    </location>
</feature>
<dbReference type="PANTHER" id="PTHR23028">
    <property type="entry name" value="ACETYLTRANSFERASE"/>
    <property type="match status" value="1"/>
</dbReference>
<dbReference type="GO" id="GO:0009103">
    <property type="term" value="P:lipopolysaccharide biosynthetic process"/>
    <property type="evidence" value="ECO:0007669"/>
    <property type="project" value="TreeGrafter"/>
</dbReference>
<feature type="transmembrane region" description="Helical" evidence="1">
    <location>
        <begin position="343"/>
        <end position="361"/>
    </location>
</feature>
<feature type="transmembrane region" description="Helical" evidence="1">
    <location>
        <begin position="224"/>
        <end position="240"/>
    </location>
</feature>
<dbReference type="EMBL" id="JAAQYI010000011">
    <property type="protein sequence ID" value="NNA81058.1"/>
    <property type="molecule type" value="Genomic_DNA"/>
</dbReference>
<accession>A0A7Y1MG45</accession>
<dbReference type="RefSeq" id="WP_057710817.1">
    <property type="nucleotide sequence ID" value="NZ_JAAQYI010000011.1"/>
</dbReference>
<feature type="transmembrane region" description="Helical" evidence="1">
    <location>
        <begin position="74"/>
        <end position="95"/>
    </location>
</feature>
<dbReference type="GeneID" id="45734124"/>
<dbReference type="Proteomes" id="UP000586252">
    <property type="component" value="Unassembled WGS sequence"/>
</dbReference>
<feature type="transmembrane region" description="Helical" evidence="1">
    <location>
        <begin position="310"/>
        <end position="331"/>
    </location>
</feature>
<reference evidence="4 5" key="1">
    <citation type="journal article" date="2020" name="Front. Microbiol.">
        <title>Genetic Organization of the aprX-lipA2 Operon Affects the Proteolytic Potential of Pseudomonas Species in Milk.</title>
        <authorList>
            <person name="Maier C."/>
            <person name="Huptas C."/>
            <person name="von Neubeck M."/>
            <person name="Scherer S."/>
            <person name="Wenning M."/>
            <person name="Lucking G."/>
        </authorList>
    </citation>
    <scope>NUCLEOTIDE SEQUENCE [LARGE SCALE GENOMIC DNA]</scope>
    <source>
        <strain evidence="4 5">WS 5404</strain>
    </source>
</reference>
<evidence type="ECO:0000259" key="3">
    <source>
        <dbReference type="Pfam" id="PF19040"/>
    </source>
</evidence>
<dbReference type="Pfam" id="PF01757">
    <property type="entry name" value="Acyl_transf_3"/>
    <property type="match status" value="1"/>
</dbReference>
<dbReference type="Pfam" id="PF19040">
    <property type="entry name" value="SGNH"/>
    <property type="match status" value="1"/>
</dbReference>
<evidence type="ECO:0000256" key="1">
    <source>
        <dbReference type="SAM" id="Phobius"/>
    </source>
</evidence>
<keyword evidence="4" id="KW-0012">Acyltransferase</keyword>
<keyword evidence="4" id="KW-0808">Transferase</keyword>
<dbReference type="GO" id="GO:0016747">
    <property type="term" value="F:acyltransferase activity, transferring groups other than amino-acyl groups"/>
    <property type="evidence" value="ECO:0007669"/>
    <property type="project" value="InterPro"/>
</dbReference>
<dbReference type="GO" id="GO:0016020">
    <property type="term" value="C:membrane"/>
    <property type="evidence" value="ECO:0007669"/>
    <property type="project" value="TreeGrafter"/>
</dbReference>
<proteinExistence type="predicted"/>
<feature type="transmembrane region" description="Helical" evidence="1">
    <location>
        <begin position="12"/>
        <end position="30"/>
    </location>
</feature>
<feature type="transmembrane region" description="Helical" evidence="1">
    <location>
        <begin position="278"/>
        <end position="304"/>
    </location>
</feature>
<feature type="transmembrane region" description="Helical" evidence="1">
    <location>
        <begin position="166"/>
        <end position="185"/>
    </location>
</feature>
<evidence type="ECO:0000313" key="5">
    <source>
        <dbReference type="Proteomes" id="UP000586252"/>
    </source>
</evidence>
<keyword evidence="1" id="KW-0472">Membrane</keyword>
<protein>
    <submittedName>
        <fullName evidence="4">Acyltransferase family protein</fullName>
    </submittedName>
</protein>
<feature type="domain" description="SGNH" evidence="3">
    <location>
        <begin position="402"/>
        <end position="635"/>
    </location>
</feature>
<evidence type="ECO:0000259" key="2">
    <source>
        <dbReference type="Pfam" id="PF01757"/>
    </source>
</evidence>
<dbReference type="SUPFAM" id="SSF52266">
    <property type="entry name" value="SGNH hydrolase"/>
    <property type="match status" value="1"/>
</dbReference>
<organism evidence="4 5">
    <name type="scientific">Pseudomonas lactis</name>
    <dbReference type="NCBI Taxonomy" id="1615674"/>
    <lineage>
        <taxon>Bacteria</taxon>
        <taxon>Pseudomonadati</taxon>
        <taxon>Pseudomonadota</taxon>
        <taxon>Gammaproteobacteria</taxon>
        <taxon>Pseudomonadales</taxon>
        <taxon>Pseudomonadaceae</taxon>
        <taxon>Pseudomonas</taxon>
    </lineage>
</organism>
<dbReference type="InterPro" id="IPR050879">
    <property type="entry name" value="Acyltransferase_3"/>
</dbReference>
<keyword evidence="1" id="KW-0812">Transmembrane</keyword>
<gene>
    <name evidence="4" type="ORF">HBO30_20280</name>
</gene>
<dbReference type="InterPro" id="IPR043968">
    <property type="entry name" value="SGNH"/>
</dbReference>
<evidence type="ECO:0000313" key="4">
    <source>
        <dbReference type="EMBL" id="NNA81058.1"/>
    </source>
</evidence>